<dbReference type="GO" id="GO:0008270">
    <property type="term" value="F:zinc ion binding"/>
    <property type="evidence" value="ECO:0007669"/>
    <property type="project" value="UniProtKB-KW"/>
</dbReference>
<keyword evidence="1" id="KW-0479">Metal-binding</keyword>
<dbReference type="Gene3D" id="2.60.40.2690">
    <property type="match status" value="1"/>
</dbReference>
<name>A0AAQ3N6H6_VIGMU</name>
<dbReference type="GO" id="GO:0071004">
    <property type="term" value="C:U2-type prespliceosome"/>
    <property type="evidence" value="ECO:0007669"/>
    <property type="project" value="TreeGrafter"/>
</dbReference>
<reference evidence="7 8" key="1">
    <citation type="journal article" date="2023" name="Life. Sci Alliance">
        <title>Evolutionary insights into 3D genome organization and epigenetic landscape of Vigna mungo.</title>
        <authorList>
            <person name="Junaid A."/>
            <person name="Singh B."/>
            <person name="Bhatia S."/>
        </authorList>
    </citation>
    <scope>NUCLEOTIDE SEQUENCE [LARGE SCALE GENOMIC DNA]</scope>
    <source>
        <strain evidence="7">Urdbean</strain>
    </source>
</reference>
<dbReference type="InterPro" id="IPR052092">
    <property type="entry name" value="SF3A2"/>
</dbReference>
<feature type="region of interest" description="Disordered" evidence="5">
    <location>
        <begin position="1"/>
        <end position="132"/>
    </location>
</feature>
<keyword evidence="3" id="KW-0862">Zinc</keyword>
<protein>
    <recommendedName>
        <fullName evidence="6">SF3A2 domain-containing protein</fullName>
    </recommendedName>
</protein>
<evidence type="ECO:0000313" key="7">
    <source>
        <dbReference type="EMBL" id="WVZ03295.1"/>
    </source>
</evidence>
<organism evidence="7 8">
    <name type="scientific">Vigna mungo</name>
    <name type="common">Black gram</name>
    <name type="synonym">Phaseolus mungo</name>
    <dbReference type="NCBI Taxonomy" id="3915"/>
    <lineage>
        <taxon>Eukaryota</taxon>
        <taxon>Viridiplantae</taxon>
        <taxon>Streptophyta</taxon>
        <taxon>Embryophyta</taxon>
        <taxon>Tracheophyta</taxon>
        <taxon>Spermatophyta</taxon>
        <taxon>Magnoliopsida</taxon>
        <taxon>eudicotyledons</taxon>
        <taxon>Gunneridae</taxon>
        <taxon>Pentapetalae</taxon>
        <taxon>rosids</taxon>
        <taxon>fabids</taxon>
        <taxon>Fabales</taxon>
        <taxon>Fabaceae</taxon>
        <taxon>Papilionoideae</taxon>
        <taxon>50 kb inversion clade</taxon>
        <taxon>NPAAA clade</taxon>
        <taxon>indigoferoid/millettioid clade</taxon>
        <taxon>Phaseoleae</taxon>
        <taxon>Vigna</taxon>
    </lineage>
</organism>
<evidence type="ECO:0000256" key="3">
    <source>
        <dbReference type="ARBA" id="ARBA00022833"/>
    </source>
</evidence>
<keyword evidence="4" id="KW-0539">Nucleus</keyword>
<dbReference type="GO" id="GO:0005686">
    <property type="term" value="C:U2 snRNP"/>
    <property type="evidence" value="ECO:0007669"/>
    <property type="project" value="TreeGrafter"/>
</dbReference>
<gene>
    <name evidence="7" type="ORF">V8G54_024101</name>
</gene>
<dbReference type="Pfam" id="PF16835">
    <property type="entry name" value="SF3A2"/>
    <property type="match status" value="1"/>
</dbReference>
<keyword evidence="8" id="KW-1185">Reference proteome</keyword>
<feature type="compositionally biased region" description="Polar residues" evidence="5">
    <location>
        <begin position="79"/>
        <end position="89"/>
    </location>
</feature>
<dbReference type="PANTHER" id="PTHR23205:SF0">
    <property type="entry name" value="SPLICING FACTOR 3A SUBUNIT 2"/>
    <property type="match status" value="1"/>
</dbReference>
<dbReference type="GO" id="GO:0071013">
    <property type="term" value="C:catalytic step 2 spliceosome"/>
    <property type="evidence" value="ECO:0007669"/>
    <property type="project" value="TreeGrafter"/>
</dbReference>
<dbReference type="PANTHER" id="PTHR23205">
    <property type="entry name" value="SPLICING FACTOR 3A SUBUNIT 2"/>
    <property type="match status" value="1"/>
</dbReference>
<dbReference type="EMBL" id="CP144694">
    <property type="protein sequence ID" value="WVZ03295.1"/>
    <property type="molecule type" value="Genomic_DNA"/>
</dbReference>
<dbReference type="Proteomes" id="UP001374535">
    <property type="component" value="Chromosome 7"/>
</dbReference>
<evidence type="ECO:0000256" key="5">
    <source>
        <dbReference type="SAM" id="MobiDB-lite"/>
    </source>
</evidence>
<dbReference type="AlphaFoldDB" id="A0AAQ3N6H6"/>
<feature type="compositionally biased region" description="Basic and acidic residues" evidence="5">
    <location>
        <begin position="9"/>
        <end position="46"/>
    </location>
</feature>
<feature type="domain" description="SF3A2" evidence="6">
    <location>
        <begin position="126"/>
        <end position="232"/>
    </location>
</feature>
<evidence type="ECO:0000259" key="6">
    <source>
        <dbReference type="Pfam" id="PF16835"/>
    </source>
</evidence>
<evidence type="ECO:0000256" key="2">
    <source>
        <dbReference type="ARBA" id="ARBA00022771"/>
    </source>
</evidence>
<accession>A0AAQ3N6H6</accession>
<dbReference type="SMART" id="SM01050">
    <property type="entry name" value="CactinC_cactus"/>
    <property type="match status" value="1"/>
</dbReference>
<proteinExistence type="predicted"/>
<sequence>MAQGPKSPKGREQNNNDLKKHVWRDGSRMGIEARERRRGVGAERSHRPARASPATGSGDDRPSEGPVFHAEPPWELRVQTVSHSPQQRGQLLGPHSGQAPPDQLGQTTPPPSHNPTSAKSPFAKQIGRPGYRVTKQYDPETKQRSLLFQIEYPEIENLVKPRHRFMSSYEQRVQPFDKRYQYLLFAAEPYEIIAFKKFALCSIKLHFQVPSTEIDKSTPKFFSHWDPDSKMFTVSSCAPLVCL</sequence>
<keyword evidence="2" id="KW-0863">Zinc-finger</keyword>
<dbReference type="InterPro" id="IPR031781">
    <property type="entry name" value="SF3A2_dom"/>
</dbReference>
<evidence type="ECO:0000313" key="8">
    <source>
        <dbReference type="Proteomes" id="UP001374535"/>
    </source>
</evidence>
<dbReference type="GO" id="GO:0000245">
    <property type="term" value="P:spliceosomal complex assembly"/>
    <property type="evidence" value="ECO:0007669"/>
    <property type="project" value="TreeGrafter"/>
</dbReference>
<evidence type="ECO:0000256" key="1">
    <source>
        <dbReference type="ARBA" id="ARBA00022723"/>
    </source>
</evidence>
<evidence type="ECO:0000256" key="4">
    <source>
        <dbReference type="ARBA" id="ARBA00023242"/>
    </source>
</evidence>